<comment type="similarity">
    <text evidence="2">Belongs to the UppP family.</text>
</comment>
<keyword evidence="7" id="KW-0378">Hydrolase</keyword>
<proteinExistence type="inferred from homology"/>
<dbReference type="Pfam" id="PF02673">
    <property type="entry name" value="BacA"/>
    <property type="match status" value="1"/>
</dbReference>
<dbReference type="EMBL" id="UINC01026540">
    <property type="protein sequence ID" value="SVB04178.1"/>
    <property type="molecule type" value="Genomic_DNA"/>
</dbReference>
<keyword evidence="8 12" id="KW-1133">Transmembrane helix</keyword>
<feature type="transmembrane region" description="Helical" evidence="12">
    <location>
        <begin position="158"/>
        <end position="179"/>
    </location>
</feature>
<evidence type="ECO:0000256" key="3">
    <source>
        <dbReference type="ARBA" id="ARBA00012374"/>
    </source>
</evidence>
<keyword evidence="6 12" id="KW-0812">Transmembrane</keyword>
<evidence type="ECO:0000256" key="12">
    <source>
        <dbReference type="SAM" id="Phobius"/>
    </source>
</evidence>
<evidence type="ECO:0000256" key="1">
    <source>
        <dbReference type="ARBA" id="ARBA00004651"/>
    </source>
</evidence>
<feature type="transmembrane region" description="Helical" evidence="12">
    <location>
        <begin position="223"/>
        <end position="241"/>
    </location>
</feature>
<gene>
    <name evidence="13" type="ORF">METZ01_LOCUS157032</name>
</gene>
<dbReference type="PANTHER" id="PTHR30622:SF4">
    <property type="entry name" value="UNDECAPRENYL-DIPHOSPHATASE"/>
    <property type="match status" value="1"/>
</dbReference>
<dbReference type="GO" id="GO:0050380">
    <property type="term" value="F:undecaprenyl-diphosphatase activity"/>
    <property type="evidence" value="ECO:0007669"/>
    <property type="project" value="UniProtKB-EC"/>
</dbReference>
<accession>A0A382ARS9</accession>
<keyword evidence="9 12" id="KW-0472">Membrane</keyword>
<evidence type="ECO:0000256" key="4">
    <source>
        <dbReference type="ARBA" id="ARBA00021581"/>
    </source>
</evidence>
<sequence>MYFLNEIMSFLPIFILSLIQGITEFLPISSSGHLLVAGKILDFQQQSLLIDVSLHLGTLGAVLLYFSKEAKVILLNTHNIFTNKSDENTLFTKHVLIATVPIVFVGGLLFIFGIADILRNLQVIALTTIIFGVLLYFADIKSNNNITIKKLTTQKSFLIGMFQILSIIPGTSRAGIVYTGSRFLNLNRIDAAKFSMILSIPVIIISSAIPIIELGKTPTTENFMLSAIGFVVSFIVAYFSIDLLLKWLRSHSMTPFVIYRIIFGSILLYITLQ</sequence>
<name>A0A382ARS9_9ZZZZ</name>
<evidence type="ECO:0000256" key="11">
    <source>
        <dbReference type="ARBA" id="ARBA00047594"/>
    </source>
</evidence>
<feature type="transmembrane region" description="Helical" evidence="12">
    <location>
        <begin position="253"/>
        <end position="272"/>
    </location>
</feature>
<comment type="catalytic activity">
    <reaction evidence="11">
        <text>di-trans,octa-cis-undecaprenyl diphosphate + H2O = di-trans,octa-cis-undecaprenyl phosphate + phosphate + H(+)</text>
        <dbReference type="Rhea" id="RHEA:28094"/>
        <dbReference type="ChEBI" id="CHEBI:15377"/>
        <dbReference type="ChEBI" id="CHEBI:15378"/>
        <dbReference type="ChEBI" id="CHEBI:43474"/>
        <dbReference type="ChEBI" id="CHEBI:58405"/>
        <dbReference type="ChEBI" id="CHEBI:60392"/>
        <dbReference type="EC" id="3.6.1.27"/>
    </reaction>
</comment>
<dbReference type="InterPro" id="IPR003824">
    <property type="entry name" value="UppP"/>
</dbReference>
<keyword evidence="5" id="KW-1003">Cell membrane</keyword>
<comment type="subcellular location">
    <subcellularLocation>
        <location evidence="1">Cell membrane</location>
        <topology evidence="1">Multi-pass membrane protein</topology>
    </subcellularLocation>
</comment>
<feature type="transmembrane region" description="Helical" evidence="12">
    <location>
        <begin position="48"/>
        <end position="66"/>
    </location>
</feature>
<evidence type="ECO:0000256" key="2">
    <source>
        <dbReference type="ARBA" id="ARBA00010621"/>
    </source>
</evidence>
<dbReference type="GO" id="GO:0005886">
    <property type="term" value="C:plasma membrane"/>
    <property type="evidence" value="ECO:0007669"/>
    <property type="project" value="UniProtKB-SubCell"/>
</dbReference>
<evidence type="ECO:0000256" key="5">
    <source>
        <dbReference type="ARBA" id="ARBA00022475"/>
    </source>
</evidence>
<feature type="transmembrane region" description="Helical" evidence="12">
    <location>
        <begin position="7"/>
        <end position="28"/>
    </location>
</feature>
<feature type="transmembrane region" description="Helical" evidence="12">
    <location>
        <begin position="121"/>
        <end position="138"/>
    </location>
</feature>
<dbReference type="EC" id="3.6.1.27" evidence="3"/>
<protein>
    <recommendedName>
        <fullName evidence="4">Undecaprenyl-diphosphatase</fullName>
        <ecNumber evidence="3">3.6.1.27</ecNumber>
    </recommendedName>
    <alternativeName>
        <fullName evidence="10">Undecaprenyl pyrophosphate phosphatase</fullName>
    </alternativeName>
</protein>
<organism evidence="13">
    <name type="scientific">marine metagenome</name>
    <dbReference type="NCBI Taxonomy" id="408172"/>
    <lineage>
        <taxon>unclassified sequences</taxon>
        <taxon>metagenomes</taxon>
        <taxon>ecological metagenomes</taxon>
    </lineage>
</organism>
<feature type="transmembrane region" description="Helical" evidence="12">
    <location>
        <begin position="191"/>
        <end position="211"/>
    </location>
</feature>
<evidence type="ECO:0000256" key="8">
    <source>
        <dbReference type="ARBA" id="ARBA00022989"/>
    </source>
</evidence>
<feature type="transmembrane region" description="Helical" evidence="12">
    <location>
        <begin position="95"/>
        <end position="115"/>
    </location>
</feature>
<dbReference type="AlphaFoldDB" id="A0A382ARS9"/>
<dbReference type="HAMAP" id="MF_01006">
    <property type="entry name" value="Undec_diphosphatase"/>
    <property type="match status" value="1"/>
</dbReference>
<evidence type="ECO:0000256" key="9">
    <source>
        <dbReference type="ARBA" id="ARBA00023136"/>
    </source>
</evidence>
<evidence type="ECO:0000256" key="10">
    <source>
        <dbReference type="ARBA" id="ARBA00032707"/>
    </source>
</evidence>
<evidence type="ECO:0000313" key="13">
    <source>
        <dbReference type="EMBL" id="SVB04178.1"/>
    </source>
</evidence>
<evidence type="ECO:0000256" key="6">
    <source>
        <dbReference type="ARBA" id="ARBA00022692"/>
    </source>
</evidence>
<reference evidence="13" key="1">
    <citation type="submission" date="2018-05" db="EMBL/GenBank/DDBJ databases">
        <authorList>
            <person name="Lanie J.A."/>
            <person name="Ng W.-L."/>
            <person name="Kazmierczak K.M."/>
            <person name="Andrzejewski T.M."/>
            <person name="Davidsen T.M."/>
            <person name="Wayne K.J."/>
            <person name="Tettelin H."/>
            <person name="Glass J.I."/>
            <person name="Rusch D."/>
            <person name="Podicherti R."/>
            <person name="Tsui H.-C.T."/>
            <person name="Winkler M.E."/>
        </authorList>
    </citation>
    <scope>NUCLEOTIDE SEQUENCE</scope>
</reference>
<evidence type="ECO:0000256" key="7">
    <source>
        <dbReference type="ARBA" id="ARBA00022801"/>
    </source>
</evidence>
<dbReference type="PANTHER" id="PTHR30622">
    <property type="entry name" value="UNDECAPRENYL-DIPHOSPHATASE"/>
    <property type="match status" value="1"/>
</dbReference>